<reference evidence="3" key="1">
    <citation type="journal article" date="2014" name="Int. J. Syst. Evol. Microbiol.">
        <title>Complete genome sequence of Corynebacterium casei LMG S-19264T (=DSM 44701T), isolated from a smear-ripened cheese.</title>
        <authorList>
            <consortium name="US DOE Joint Genome Institute (JGI-PGF)"/>
            <person name="Walter F."/>
            <person name="Albersmeier A."/>
            <person name="Kalinowski J."/>
            <person name="Ruckert C."/>
        </authorList>
    </citation>
    <scope>NUCLEOTIDE SEQUENCE</scope>
    <source>
        <strain evidence="3">JCM 13064</strain>
    </source>
</reference>
<feature type="repeat" description="TPR" evidence="1">
    <location>
        <begin position="480"/>
        <end position="513"/>
    </location>
</feature>
<evidence type="ECO:0000256" key="1">
    <source>
        <dbReference type="PROSITE-ProRule" id="PRU00339"/>
    </source>
</evidence>
<gene>
    <name evidence="3" type="ORF">GCM10007964_70150</name>
</gene>
<dbReference type="Pfam" id="PF20703">
    <property type="entry name" value="nSTAND1"/>
    <property type="match status" value="1"/>
</dbReference>
<reference evidence="3" key="2">
    <citation type="submission" date="2020-09" db="EMBL/GenBank/DDBJ databases">
        <authorList>
            <person name="Sun Q."/>
            <person name="Ohkuma M."/>
        </authorList>
    </citation>
    <scope>NUCLEOTIDE SEQUENCE</scope>
    <source>
        <strain evidence="3">JCM 13064</strain>
    </source>
</reference>
<dbReference type="AlphaFoldDB" id="A0A917RQ49"/>
<accession>A0A917RQ49</accession>
<proteinExistence type="predicted"/>
<evidence type="ECO:0000313" key="3">
    <source>
        <dbReference type="EMBL" id="GGL18092.1"/>
    </source>
</evidence>
<dbReference type="EMBL" id="BMNT01000059">
    <property type="protein sequence ID" value="GGL18092.1"/>
    <property type="molecule type" value="Genomic_DNA"/>
</dbReference>
<keyword evidence="1" id="KW-0802">TPR repeat</keyword>
<dbReference type="Gene3D" id="1.25.40.10">
    <property type="entry name" value="Tetratricopeptide repeat domain"/>
    <property type="match status" value="1"/>
</dbReference>
<dbReference type="SUPFAM" id="SSF48452">
    <property type="entry name" value="TPR-like"/>
    <property type="match status" value="1"/>
</dbReference>
<dbReference type="Proteomes" id="UP000645217">
    <property type="component" value="Unassembled WGS sequence"/>
</dbReference>
<dbReference type="InterPro" id="IPR049052">
    <property type="entry name" value="nSTAND1"/>
</dbReference>
<dbReference type="InterPro" id="IPR027417">
    <property type="entry name" value="P-loop_NTPase"/>
</dbReference>
<sequence>MDSSGTAHRAKEPYVGPRSFTRRESHLFFGRDRERHELVDLWQANRLTILSGPAGVGKSSLLEAGVLPLLDPGKTAVLPTGGVTRRRTIPVAVLSPGANPHVFALLTSWAPFSPPAQLAETTIADFLRHLPARTDPYGDPLLTMLAIDHLENLFADLAWREPHSEAFLGELVAALEASPHARLLIVVSDDHLPSILSYGELAAMAKARFPLAALGVRAALSACRRPLQGAGRSFAPGAAEELVDDLRRVRLGGPGEEVTLVRDTVEPVHLQLACAGLWRSLPDDHTVVTGQDVRAASPDRALTEFCDHVLREVARDHFHGETEKLRLRLRQVFLDDARTPRRVQRGVTETSGLPDAVVRTLADRHILRLGPGGRVRLASDRLAGPLLRNGPAGHDAERPGPAALLHVADLALSEGRLDGAVKHAEEALRHAGGDARLQAEIEVFLGDVHYLGDRVAEAITHYRLAVRHLASLRGTDGAIATLFAALAQAQLRRGDLAAALTELRSAITRNPGDLGVRVKLAWALWQGGRPQAALDAIDEAIDLGGDVSAAIRARGEMRADLGAAAPALRDLERTLPHHSPAARAAYALALALNDEVAAAGRAVPPVEEERDASVLLRVARVMSLTGREQEAAQLAGRARLPGGRPPLPAHLTGVAERLTTLG</sequence>
<dbReference type="RefSeq" id="WP_189167391.1">
    <property type="nucleotide sequence ID" value="NZ_BMNT01000059.1"/>
</dbReference>
<organism evidence="3 4">
    <name type="scientific">Sphaerisporangium melleum</name>
    <dbReference type="NCBI Taxonomy" id="321316"/>
    <lineage>
        <taxon>Bacteria</taxon>
        <taxon>Bacillati</taxon>
        <taxon>Actinomycetota</taxon>
        <taxon>Actinomycetes</taxon>
        <taxon>Streptosporangiales</taxon>
        <taxon>Streptosporangiaceae</taxon>
        <taxon>Sphaerisporangium</taxon>
    </lineage>
</organism>
<evidence type="ECO:0000259" key="2">
    <source>
        <dbReference type="Pfam" id="PF20703"/>
    </source>
</evidence>
<comment type="caution">
    <text evidence="3">The sequence shown here is derived from an EMBL/GenBank/DDBJ whole genome shotgun (WGS) entry which is preliminary data.</text>
</comment>
<evidence type="ECO:0000313" key="4">
    <source>
        <dbReference type="Proteomes" id="UP000645217"/>
    </source>
</evidence>
<dbReference type="InterPro" id="IPR019734">
    <property type="entry name" value="TPR_rpt"/>
</dbReference>
<name>A0A917RQ49_9ACTN</name>
<keyword evidence="4" id="KW-1185">Reference proteome</keyword>
<feature type="domain" description="Novel STAND NTPase 1" evidence="2">
    <location>
        <begin position="13"/>
        <end position="369"/>
    </location>
</feature>
<dbReference type="SMART" id="SM00028">
    <property type="entry name" value="TPR"/>
    <property type="match status" value="4"/>
</dbReference>
<dbReference type="Gene3D" id="3.40.50.300">
    <property type="entry name" value="P-loop containing nucleotide triphosphate hydrolases"/>
    <property type="match status" value="1"/>
</dbReference>
<protein>
    <recommendedName>
        <fullName evidence="2">Novel STAND NTPase 1 domain-containing protein</fullName>
    </recommendedName>
</protein>
<dbReference type="PROSITE" id="PS50005">
    <property type="entry name" value="TPR"/>
    <property type="match status" value="1"/>
</dbReference>
<dbReference type="InterPro" id="IPR011990">
    <property type="entry name" value="TPR-like_helical_dom_sf"/>
</dbReference>
<dbReference type="Pfam" id="PF13432">
    <property type="entry name" value="TPR_16"/>
    <property type="match status" value="2"/>
</dbReference>